<sequence length="519" mass="57844">PTRPPPPPPAPIQTRPPPPPQTRPPPPPPPPTRPPFVPQTRPPPPAPVFQTRPPPPPPVFQTRPPQTLAPAPAPTRAPFQQPQPLPAFRPQQPQRPLQPQTLPAFQQPAQPFIPQLRPVQQTRRPQPPPTTPRPTFIQPSPPPQLQPFQQQSFRPRPRPQPQLQQQQPQQPQQQQPTPAPRPLRPFRPAGNRPQRPRQRPQDPTGLRTGFCPFTIFYQSGPAAAFEAQQTYTHFASVVSVDQCARTCHEFNCEAAFFDSANRHCQFNPGQGSNAAASCPTYPSPFLRNNVPLSAVPLKISCITCQRRRRINRINSRVFTNRLGQTRRNFNPQVIGRSIANVVHGVLIKQPQSVAIGFGPTVPREDSFHSSELESLTDSLAEEEKRENAKHESEEKKEIETSEEKKEEDEQPKINSDMILMNMHKLSSAEASDESKEVLSNLESNINVIDSSTEAESPPSKASKLPLSNKSAAENEEKPSKNLHKSAGLIKKTTSTTNLHRILAADKPIESSEDSFMSFA</sequence>
<organism evidence="1 2">
    <name type="scientific">Panagrolaimus sp. PS1159</name>
    <dbReference type="NCBI Taxonomy" id="55785"/>
    <lineage>
        <taxon>Eukaryota</taxon>
        <taxon>Metazoa</taxon>
        <taxon>Ecdysozoa</taxon>
        <taxon>Nematoda</taxon>
        <taxon>Chromadorea</taxon>
        <taxon>Rhabditida</taxon>
        <taxon>Tylenchina</taxon>
        <taxon>Panagrolaimomorpha</taxon>
        <taxon>Panagrolaimoidea</taxon>
        <taxon>Panagrolaimidae</taxon>
        <taxon>Panagrolaimus</taxon>
    </lineage>
</organism>
<dbReference type="Proteomes" id="UP000887580">
    <property type="component" value="Unplaced"/>
</dbReference>
<evidence type="ECO:0000313" key="2">
    <source>
        <dbReference type="WBParaSite" id="PS1159_v2.g19859.t1"/>
    </source>
</evidence>
<evidence type="ECO:0000313" key="1">
    <source>
        <dbReference type="Proteomes" id="UP000887580"/>
    </source>
</evidence>
<accession>A0AC35FR31</accession>
<name>A0AC35FR31_9BILA</name>
<proteinExistence type="predicted"/>
<reference evidence="2" key="1">
    <citation type="submission" date="2022-11" db="UniProtKB">
        <authorList>
            <consortium name="WormBaseParasite"/>
        </authorList>
    </citation>
    <scope>IDENTIFICATION</scope>
</reference>
<protein>
    <submittedName>
        <fullName evidence="2">Uncharacterized protein</fullName>
    </submittedName>
</protein>
<dbReference type="WBParaSite" id="PS1159_v2.g19859.t1">
    <property type="protein sequence ID" value="PS1159_v2.g19859.t1"/>
    <property type="gene ID" value="PS1159_v2.g19859"/>
</dbReference>